<evidence type="ECO:0000313" key="2">
    <source>
        <dbReference type="Proteomes" id="UP001154282"/>
    </source>
</evidence>
<protein>
    <submittedName>
        <fullName evidence="1">Uncharacterized protein</fullName>
    </submittedName>
</protein>
<comment type="caution">
    <text evidence="1">The sequence shown here is derived from an EMBL/GenBank/DDBJ whole genome shotgun (WGS) entry which is preliminary data.</text>
</comment>
<reference evidence="1" key="1">
    <citation type="submission" date="2022-08" db="EMBL/GenBank/DDBJ databases">
        <authorList>
            <person name="Gutierrez-Valencia J."/>
        </authorList>
    </citation>
    <scope>NUCLEOTIDE SEQUENCE</scope>
</reference>
<dbReference type="AlphaFoldDB" id="A0AAV0QZL3"/>
<accession>A0AAV0QZL3</accession>
<keyword evidence="2" id="KW-1185">Reference proteome</keyword>
<gene>
    <name evidence="1" type="ORF">LITE_LOCUS45507</name>
</gene>
<sequence>MALTIGITDTNNQDLCLIDSASTHTILKDKKYFSYLEMRKASVSTISGKTNIIEGSGRANLLLAGGTRLCITDALYSSKS</sequence>
<organism evidence="1 2">
    <name type="scientific">Linum tenue</name>
    <dbReference type="NCBI Taxonomy" id="586396"/>
    <lineage>
        <taxon>Eukaryota</taxon>
        <taxon>Viridiplantae</taxon>
        <taxon>Streptophyta</taxon>
        <taxon>Embryophyta</taxon>
        <taxon>Tracheophyta</taxon>
        <taxon>Spermatophyta</taxon>
        <taxon>Magnoliopsida</taxon>
        <taxon>eudicotyledons</taxon>
        <taxon>Gunneridae</taxon>
        <taxon>Pentapetalae</taxon>
        <taxon>rosids</taxon>
        <taxon>fabids</taxon>
        <taxon>Malpighiales</taxon>
        <taxon>Linaceae</taxon>
        <taxon>Linum</taxon>
    </lineage>
</organism>
<dbReference type="Proteomes" id="UP001154282">
    <property type="component" value="Unassembled WGS sequence"/>
</dbReference>
<name>A0AAV0QZL3_9ROSI</name>
<proteinExistence type="predicted"/>
<dbReference type="EMBL" id="CAMGYJ010000010">
    <property type="protein sequence ID" value="CAI0550341.1"/>
    <property type="molecule type" value="Genomic_DNA"/>
</dbReference>
<evidence type="ECO:0000313" key="1">
    <source>
        <dbReference type="EMBL" id="CAI0550341.1"/>
    </source>
</evidence>